<dbReference type="RefSeq" id="XP_009054193.1">
    <property type="nucleotide sequence ID" value="XM_009055945.1"/>
</dbReference>
<dbReference type="KEGG" id="lgi:LOTGIDRAFT_160743"/>
<organism evidence="1 2">
    <name type="scientific">Lottia gigantea</name>
    <name type="common">Giant owl limpet</name>
    <dbReference type="NCBI Taxonomy" id="225164"/>
    <lineage>
        <taxon>Eukaryota</taxon>
        <taxon>Metazoa</taxon>
        <taxon>Spiralia</taxon>
        <taxon>Lophotrochozoa</taxon>
        <taxon>Mollusca</taxon>
        <taxon>Gastropoda</taxon>
        <taxon>Patellogastropoda</taxon>
        <taxon>Lottioidea</taxon>
        <taxon>Lottiidae</taxon>
        <taxon>Lottia</taxon>
    </lineage>
</organism>
<dbReference type="EMBL" id="KB201701">
    <property type="protein sequence ID" value="ESO94991.1"/>
    <property type="molecule type" value="Genomic_DNA"/>
</dbReference>
<accession>V4AN06</accession>
<keyword evidence="2" id="KW-1185">Reference proteome</keyword>
<reference evidence="1 2" key="1">
    <citation type="journal article" date="2013" name="Nature">
        <title>Insights into bilaterian evolution from three spiralian genomes.</title>
        <authorList>
            <person name="Simakov O."/>
            <person name="Marletaz F."/>
            <person name="Cho S.J."/>
            <person name="Edsinger-Gonzales E."/>
            <person name="Havlak P."/>
            <person name="Hellsten U."/>
            <person name="Kuo D.H."/>
            <person name="Larsson T."/>
            <person name="Lv J."/>
            <person name="Arendt D."/>
            <person name="Savage R."/>
            <person name="Osoegawa K."/>
            <person name="de Jong P."/>
            <person name="Grimwood J."/>
            <person name="Chapman J.A."/>
            <person name="Shapiro H."/>
            <person name="Aerts A."/>
            <person name="Otillar R.P."/>
            <person name="Terry A.Y."/>
            <person name="Boore J.L."/>
            <person name="Grigoriev I.V."/>
            <person name="Lindberg D.R."/>
            <person name="Seaver E.C."/>
            <person name="Weisblat D.A."/>
            <person name="Putnam N.H."/>
            <person name="Rokhsar D.S."/>
        </authorList>
    </citation>
    <scope>NUCLEOTIDE SEQUENCE [LARGE SCALE GENOMIC DNA]</scope>
</reference>
<gene>
    <name evidence="1" type="ORF">LOTGIDRAFT_160743</name>
</gene>
<proteinExistence type="predicted"/>
<evidence type="ECO:0000313" key="2">
    <source>
        <dbReference type="Proteomes" id="UP000030746"/>
    </source>
</evidence>
<dbReference type="CTD" id="20238488"/>
<evidence type="ECO:0000313" key="1">
    <source>
        <dbReference type="EMBL" id="ESO94991.1"/>
    </source>
</evidence>
<dbReference type="GeneID" id="20238488"/>
<sequence>MTITLLVMNLTVDEIVLDYLVKVQYEDQTSSNDSPIFGETECDTNFIWAEDLWAQTSLVGIPEWMVLPGIDNVQITASNGDKSEAGPEDITSHMVNDEDDEELLASFVDVGSWCDELFYRLPLDVPRWAPLPGIDYPDRRRNSSYWKCNMKRYTKTRKSFDKSVFKRQLPTVLEEQVEYNNNGHSMLCVPFKFNRRYIFSSNTIVFITFCANNI</sequence>
<name>V4AN06_LOTGI</name>
<protein>
    <submittedName>
        <fullName evidence="1">Uncharacterized protein</fullName>
    </submittedName>
</protein>
<dbReference type="Proteomes" id="UP000030746">
    <property type="component" value="Unassembled WGS sequence"/>
</dbReference>
<dbReference type="HOGENOM" id="CLU_1143665_0_0_1"/>
<dbReference type="AlphaFoldDB" id="V4AN06"/>